<dbReference type="SUPFAM" id="SSF109854">
    <property type="entry name" value="DinB/YfiT-like putative metalloenzymes"/>
    <property type="match status" value="1"/>
</dbReference>
<dbReference type="NCBIfam" id="TIGR03083">
    <property type="entry name" value="maleylpyruvate isomerase family mycothiol-dependent enzyme"/>
    <property type="match status" value="1"/>
</dbReference>
<dbReference type="InterPro" id="IPR024344">
    <property type="entry name" value="MDMPI_metal-binding"/>
</dbReference>
<dbReference type="Pfam" id="PF11716">
    <property type="entry name" value="MDMPI_N"/>
    <property type="match status" value="1"/>
</dbReference>
<dbReference type="InterPro" id="IPR017520">
    <property type="entry name" value="CHP03086"/>
</dbReference>
<dbReference type="Gene3D" id="1.20.120.450">
    <property type="entry name" value="dinb family like domain"/>
    <property type="match status" value="1"/>
</dbReference>
<accession>A0ABU6CDM4</accession>
<proteinExistence type="predicted"/>
<dbReference type="EMBL" id="JAOZYB010000135">
    <property type="protein sequence ID" value="MEB3962286.1"/>
    <property type="molecule type" value="Genomic_DNA"/>
</dbReference>
<evidence type="ECO:0000259" key="1">
    <source>
        <dbReference type="Pfam" id="PF11716"/>
    </source>
</evidence>
<dbReference type="InterPro" id="IPR017517">
    <property type="entry name" value="Maleyloyr_isom"/>
</dbReference>
<gene>
    <name evidence="2" type="ORF">OKJ48_18810</name>
</gene>
<evidence type="ECO:0000313" key="3">
    <source>
        <dbReference type="Proteomes" id="UP001352223"/>
    </source>
</evidence>
<evidence type="ECO:0000313" key="2">
    <source>
        <dbReference type="EMBL" id="MEB3962286.1"/>
    </source>
</evidence>
<name>A0ABU6CDM4_9ACTN</name>
<dbReference type="InterPro" id="IPR034660">
    <property type="entry name" value="DinB/YfiT-like"/>
</dbReference>
<comment type="caution">
    <text evidence="2">The sequence shown here is derived from an EMBL/GenBank/DDBJ whole genome shotgun (WGS) entry which is preliminary data.</text>
</comment>
<keyword evidence="3" id="KW-1185">Reference proteome</keyword>
<sequence length="199" mass="21576">MEERMDTVHPYLVEAAAEAARVAAGVTPGVLGTPSGCGDWDVRTLVNHWVVYSSHGLEHRAQRLDLPQELTGRDFTADEDWAARYAERLDLAVAAWAAPEVWDGDIDLGFAQQPAPEVATLLWAELVLHGWDVAHATGQDFTLSDGGAALLLHVVEKNAALYRQYEGFAAPVDVPQDASVYERALATSGRDPRPAAHVV</sequence>
<dbReference type="NCBIfam" id="TIGR03086">
    <property type="entry name" value="TIGR03086 family metal-binding protein"/>
    <property type="match status" value="1"/>
</dbReference>
<dbReference type="RefSeq" id="WP_324769771.1">
    <property type="nucleotide sequence ID" value="NZ_BAAATS010000027.1"/>
</dbReference>
<organism evidence="2 3">
    <name type="scientific">Streptomyces kunmingensis</name>
    <dbReference type="NCBI Taxonomy" id="68225"/>
    <lineage>
        <taxon>Bacteria</taxon>
        <taxon>Bacillati</taxon>
        <taxon>Actinomycetota</taxon>
        <taxon>Actinomycetes</taxon>
        <taxon>Kitasatosporales</taxon>
        <taxon>Streptomycetaceae</taxon>
        <taxon>Streptomyces</taxon>
    </lineage>
</organism>
<dbReference type="Proteomes" id="UP001352223">
    <property type="component" value="Unassembled WGS sequence"/>
</dbReference>
<protein>
    <submittedName>
        <fullName evidence="2">TIGR03086 family metal-binding protein</fullName>
    </submittedName>
</protein>
<reference evidence="2 3" key="1">
    <citation type="submission" date="2022-10" db="EMBL/GenBank/DDBJ databases">
        <authorList>
            <person name="Xie J."/>
            <person name="Shen N."/>
        </authorList>
    </citation>
    <scope>NUCLEOTIDE SEQUENCE [LARGE SCALE GENOMIC DNA]</scope>
    <source>
        <strain evidence="2 3">DSM 41681</strain>
    </source>
</reference>
<feature type="domain" description="Mycothiol-dependent maleylpyruvate isomerase metal-binding" evidence="1">
    <location>
        <begin position="14"/>
        <end position="134"/>
    </location>
</feature>